<proteinExistence type="predicted"/>
<protein>
    <submittedName>
        <fullName evidence="1">Uncharacterized protein</fullName>
    </submittedName>
</protein>
<dbReference type="Proteomes" id="UP001162501">
    <property type="component" value="Chromosome 16"/>
</dbReference>
<name>A0ACB0E798_RANTA</name>
<dbReference type="EMBL" id="OX596100">
    <property type="protein sequence ID" value="CAI9696126.1"/>
    <property type="molecule type" value="Genomic_DNA"/>
</dbReference>
<reference evidence="1" key="1">
    <citation type="submission" date="2023-05" db="EMBL/GenBank/DDBJ databases">
        <authorList>
            <consortium name="ELIXIR-Norway"/>
        </authorList>
    </citation>
    <scope>NUCLEOTIDE SEQUENCE</scope>
</reference>
<evidence type="ECO:0000313" key="1">
    <source>
        <dbReference type="EMBL" id="CAI9696126.1"/>
    </source>
</evidence>
<evidence type="ECO:0000313" key="2">
    <source>
        <dbReference type="Proteomes" id="UP001162501"/>
    </source>
</evidence>
<gene>
    <name evidence="1" type="ORF">MRATA1EN3_LOCUS7339</name>
</gene>
<accession>A0ACB0E798</accession>
<organism evidence="1 2">
    <name type="scientific">Rangifer tarandus platyrhynchus</name>
    <name type="common">Svalbard reindeer</name>
    <dbReference type="NCBI Taxonomy" id="3082113"/>
    <lineage>
        <taxon>Eukaryota</taxon>
        <taxon>Metazoa</taxon>
        <taxon>Chordata</taxon>
        <taxon>Craniata</taxon>
        <taxon>Vertebrata</taxon>
        <taxon>Euteleostomi</taxon>
        <taxon>Mammalia</taxon>
        <taxon>Eutheria</taxon>
        <taxon>Laurasiatheria</taxon>
        <taxon>Artiodactyla</taxon>
        <taxon>Ruminantia</taxon>
        <taxon>Pecora</taxon>
        <taxon>Cervidae</taxon>
        <taxon>Odocoileinae</taxon>
        <taxon>Rangifer</taxon>
    </lineage>
</organism>
<sequence>MVKANPARPQQMRSKVARLLLYLPGEQVSLPFVAAIWAEKDRLVQGQDQIRLENLEQSQVAVEESGGELEDAPSLAGHAVQAPAPGSVAPHVGPAALLGWGSCEDRPWHLYVSAAISIAAVPVTVPQGCNERMYVQP</sequence>